<dbReference type="Proteomes" id="UP001521116">
    <property type="component" value="Unassembled WGS sequence"/>
</dbReference>
<dbReference type="EMBL" id="JAJVDC020000098">
    <property type="protein sequence ID" value="KAL1625152.1"/>
    <property type="molecule type" value="Genomic_DNA"/>
</dbReference>
<organism evidence="2 3">
    <name type="scientific">Neofusicoccum ribis</name>
    <dbReference type="NCBI Taxonomy" id="45134"/>
    <lineage>
        <taxon>Eukaryota</taxon>
        <taxon>Fungi</taxon>
        <taxon>Dikarya</taxon>
        <taxon>Ascomycota</taxon>
        <taxon>Pezizomycotina</taxon>
        <taxon>Dothideomycetes</taxon>
        <taxon>Dothideomycetes incertae sedis</taxon>
        <taxon>Botryosphaeriales</taxon>
        <taxon>Botryosphaeriaceae</taxon>
        <taxon>Neofusicoccum</taxon>
    </lineage>
</organism>
<comment type="caution">
    <text evidence="2">The sequence shown here is derived from an EMBL/GenBank/DDBJ whole genome shotgun (WGS) entry which is preliminary data.</text>
</comment>
<evidence type="ECO:0000313" key="3">
    <source>
        <dbReference type="Proteomes" id="UP001521116"/>
    </source>
</evidence>
<sequence length="196" mass="21460">MRRDTSDHTLSQDGRGASPAPDVIDSIDSILAEHDGVLHNVIEQLQTCARRLQKIRSLSQQFGPKERDRSASQLVETRQSDSGSNLAPGSTAAEVSTTALAATSTANDPPALQTKRTRSIPDLIRLVDDAGEKFGLNLKQTEDQNLKEMTKELHRADDVHELDAAAAEMEPISPTLWRTTVADVWRKATPELSVLQ</sequence>
<name>A0ABR3SNE5_9PEZI</name>
<evidence type="ECO:0000256" key="1">
    <source>
        <dbReference type="SAM" id="MobiDB-lite"/>
    </source>
</evidence>
<gene>
    <name evidence="2" type="ORF">SLS56_007498</name>
</gene>
<proteinExistence type="predicted"/>
<keyword evidence="3" id="KW-1185">Reference proteome</keyword>
<protein>
    <submittedName>
        <fullName evidence="2">Uncharacterized protein</fullName>
    </submittedName>
</protein>
<feature type="compositionally biased region" description="Polar residues" evidence="1">
    <location>
        <begin position="71"/>
        <end position="88"/>
    </location>
</feature>
<reference evidence="2 3" key="1">
    <citation type="submission" date="2024-02" db="EMBL/GenBank/DDBJ databases">
        <title>De novo assembly and annotation of 12 fungi associated with fruit tree decline syndrome in Ontario, Canada.</title>
        <authorList>
            <person name="Sulman M."/>
            <person name="Ellouze W."/>
            <person name="Ilyukhin E."/>
        </authorList>
    </citation>
    <scope>NUCLEOTIDE SEQUENCE [LARGE SCALE GENOMIC DNA]</scope>
    <source>
        <strain evidence="2 3">M1-105</strain>
    </source>
</reference>
<accession>A0ABR3SNE5</accession>
<feature type="region of interest" description="Disordered" evidence="1">
    <location>
        <begin position="59"/>
        <end position="95"/>
    </location>
</feature>
<feature type="region of interest" description="Disordered" evidence="1">
    <location>
        <begin position="1"/>
        <end position="23"/>
    </location>
</feature>
<evidence type="ECO:0000313" key="2">
    <source>
        <dbReference type="EMBL" id="KAL1625152.1"/>
    </source>
</evidence>